<keyword evidence="1" id="KW-0092">Biotin</keyword>
<name>C7RM88_ACCRE</name>
<dbReference type="InterPro" id="IPR050709">
    <property type="entry name" value="Biotin_Carboxyl_Carrier/Decarb"/>
</dbReference>
<proteinExistence type="predicted"/>
<dbReference type="AlphaFoldDB" id="C7RM88"/>
<dbReference type="OrthoDB" id="9760256at2"/>
<dbReference type="InterPro" id="IPR011053">
    <property type="entry name" value="Single_hybrid_motif"/>
</dbReference>
<evidence type="ECO:0000256" key="2">
    <source>
        <dbReference type="SAM" id="MobiDB-lite"/>
    </source>
</evidence>
<feature type="domain" description="Lipoyl-binding" evidence="3">
    <location>
        <begin position="60"/>
        <end position="132"/>
    </location>
</feature>
<dbReference type="PANTHER" id="PTHR45266">
    <property type="entry name" value="OXALOACETATE DECARBOXYLASE ALPHA CHAIN"/>
    <property type="match status" value="1"/>
</dbReference>
<evidence type="ECO:0000313" key="4">
    <source>
        <dbReference type="EMBL" id="ACV37166.1"/>
    </source>
</evidence>
<dbReference type="SUPFAM" id="SSF51230">
    <property type="entry name" value="Single hybrid motif"/>
    <property type="match status" value="1"/>
</dbReference>
<organism evidence="4">
    <name type="scientific">Accumulibacter regalis</name>
    <dbReference type="NCBI Taxonomy" id="522306"/>
    <lineage>
        <taxon>Bacteria</taxon>
        <taxon>Pseudomonadati</taxon>
        <taxon>Pseudomonadota</taxon>
        <taxon>Betaproteobacteria</taxon>
        <taxon>Candidatus Accumulibacter</taxon>
    </lineage>
</organism>
<accession>C7RM88</accession>
<dbReference type="HOGENOM" id="CLU_016733_5_2_4"/>
<dbReference type="Gene3D" id="2.40.50.100">
    <property type="match status" value="1"/>
</dbReference>
<dbReference type="STRING" id="522306.CAP2UW1_3916"/>
<protein>
    <submittedName>
        <fullName evidence="4">Biotin/lipoyl attachment domain-containing protein</fullName>
    </submittedName>
</protein>
<dbReference type="InterPro" id="IPR001882">
    <property type="entry name" value="Biotin_BS"/>
</dbReference>
<reference evidence="4" key="2">
    <citation type="submission" date="2009-09" db="EMBL/GenBank/DDBJ databases">
        <title>Complete sequence of chromosome of Candidatus Accumulibacter phosphatis clade IIA str. UW-1.</title>
        <authorList>
            <consortium name="US DOE Joint Genome Institute"/>
            <person name="Martin H.G."/>
            <person name="Ivanova N."/>
            <person name="Kunin V."/>
            <person name="Warnecke F."/>
            <person name="Barry K."/>
            <person name="He S."/>
            <person name="Salamov A."/>
            <person name="Szeto E."/>
            <person name="Dalin E."/>
            <person name="Pangilinan J.L."/>
            <person name="Lapidus A."/>
            <person name="Lowry S."/>
            <person name="Kyrpides N.C."/>
            <person name="McMahon K.D."/>
            <person name="Hugenholtz P."/>
        </authorList>
    </citation>
    <scope>NUCLEOTIDE SEQUENCE [LARGE SCALE GENOMIC DNA]</scope>
    <source>
        <strain evidence="4">UW-1</strain>
    </source>
</reference>
<evidence type="ECO:0000256" key="1">
    <source>
        <dbReference type="ARBA" id="ARBA00023267"/>
    </source>
</evidence>
<dbReference type="InterPro" id="IPR000089">
    <property type="entry name" value="Biotin_lipoyl"/>
</dbReference>
<gene>
    <name evidence="4" type="ordered locus">CAP2UW1_3916</name>
</gene>
<dbReference type="PANTHER" id="PTHR45266:SF3">
    <property type="entry name" value="OXALOACETATE DECARBOXYLASE ALPHA CHAIN"/>
    <property type="match status" value="1"/>
</dbReference>
<dbReference type="CDD" id="cd06850">
    <property type="entry name" value="biotinyl_domain"/>
    <property type="match status" value="1"/>
</dbReference>
<evidence type="ECO:0000259" key="3">
    <source>
        <dbReference type="PROSITE" id="PS50968"/>
    </source>
</evidence>
<dbReference type="KEGG" id="app:CAP2UW1_3916"/>
<dbReference type="eggNOG" id="COG0511">
    <property type="taxonomic scope" value="Bacteria"/>
</dbReference>
<dbReference type="PROSITE" id="PS50968">
    <property type="entry name" value="BIOTINYL_LIPOYL"/>
    <property type="match status" value="1"/>
</dbReference>
<feature type="region of interest" description="Disordered" evidence="2">
    <location>
        <begin position="44"/>
        <end position="64"/>
    </location>
</feature>
<reference evidence="4" key="1">
    <citation type="submission" date="2009-08" db="EMBL/GenBank/DDBJ databases">
        <authorList>
            <consortium name="US DOE Joint Genome Institute"/>
            <person name="Lucas S."/>
            <person name="Copeland A."/>
            <person name="Lapidus A."/>
            <person name="Glavina del Rio T."/>
            <person name="Dalin E."/>
            <person name="Tice H."/>
            <person name="Bruce D."/>
            <person name="Barry K."/>
            <person name="Pitluck S."/>
            <person name="Lowry S."/>
            <person name="Larimer F."/>
            <person name="Land M."/>
            <person name="Hauser L."/>
            <person name="Kyrpides N."/>
            <person name="Ivanova N."/>
            <person name="McMahon K.D."/>
            <person name="Hugenholtz P."/>
        </authorList>
    </citation>
    <scope>NUCLEOTIDE SEQUENCE</scope>
    <source>
        <strain evidence="4">UW-1</strain>
    </source>
</reference>
<sequence length="132" mass="13041">MPRHFKVTVNGREYEVSVLELTSGQAPQSPAPAAPMAVAAAGSATSAAPTAAAPRPATASAGAGDEVAGMGGVVVEVDVKVGQAVAVGDRLMVLEAMKMKTPVIATRAGQVTRVLVAPGDAVEGGQPLLTIA</sequence>
<dbReference type="EMBL" id="CP001715">
    <property type="protein sequence ID" value="ACV37166.1"/>
    <property type="molecule type" value="Genomic_DNA"/>
</dbReference>
<dbReference type="PROSITE" id="PS00188">
    <property type="entry name" value="BIOTIN"/>
    <property type="match status" value="1"/>
</dbReference>
<dbReference type="Pfam" id="PF00364">
    <property type="entry name" value="Biotin_lipoyl"/>
    <property type="match status" value="1"/>
</dbReference>